<evidence type="ECO:0000256" key="1">
    <source>
        <dbReference type="ARBA" id="ARBA00022723"/>
    </source>
</evidence>
<keyword evidence="3" id="KW-0862">Zinc</keyword>
<sequence>MTHTVNDRTATLRELLERQLSEHTEQLTELTGYTRQPGHGGHDPDTLRRLVAAARQGISDTSQALERMAEGGYGVCAACGRDIPTARLEVLPSARYCVPCQQRR</sequence>
<proteinExistence type="predicted"/>
<protein>
    <submittedName>
        <fullName evidence="7">TraR/DksA family transcriptional regulator</fullName>
    </submittedName>
</protein>
<dbReference type="PROSITE" id="PS51128">
    <property type="entry name" value="ZF_DKSA_2"/>
    <property type="match status" value="1"/>
</dbReference>
<feature type="region of interest" description="Disordered" evidence="5">
    <location>
        <begin position="23"/>
        <end position="45"/>
    </location>
</feature>
<dbReference type="EMBL" id="JBHSBN010000003">
    <property type="protein sequence ID" value="MFC4105578.1"/>
    <property type="molecule type" value="Genomic_DNA"/>
</dbReference>
<evidence type="ECO:0000256" key="4">
    <source>
        <dbReference type="PROSITE-ProRule" id="PRU00510"/>
    </source>
</evidence>
<evidence type="ECO:0000259" key="6">
    <source>
        <dbReference type="Pfam" id="PF01258"/>
    </source>
</evidence>
<dbReference type="RefSeq" id="WP_377542715.1">
    <property type="nucleotide sequence ID" value="NZ_JBHSBN010000003.1"/>
</dbReference>
<dbReference type="Pfam" id="PF01258">
    <property type="entry name" value="zf-dskA_traR"/>
    <property type="match status" value="1"/>
</dbReference>
<keyword evidence="8" id="KW-1185">Reference proteome</keyword>
<evidence type="ECO:0000256" key="5">
    <source>
        <dbReference type="SAM" id="MobiDB-lite"/>
    </source>
</evidence>
<reference evidence="8" key="1">
    <citation type="journal article" date="2019" name="Int. J. Syst. Evol. Microbiol.">
        <title>The Global Catalogue of Microorganisms (GCM) 10K type strain sequencing project: providing services to taxonomists for standard genome sequencing and annotation.</title>
        <authorList>
            <consortium name="The Broad Institute Genomics Platform"/>
            <consortium name="The Broad Institute Genome Sequencing Center for Infectious Disease"/>
            <person name="Wu L."/>
            <person name="Ma J."/>
        </authorList>
    </citation>
    <scope>NUCLEOTIDE SEQUENCE [LARGE SCALE GENOMIC DNA]</scope>
    <source>
        <strain evidence="8">2902at01</strain>
    </source>
</reference>
<organism evidence="7 8">
    <name type="scientific">Micromonospora zhanjiangensis</name>
    <dbReference type="NCBI Taxonomy" id="1522057"/>
    <lineage>
        <taxon>Bacteria</taxon>
        <taxon>Bacillati</taxon>
        <taxon>Actinomycetota</taxon>
        <taxon>Actinomycetes</taxon>
        <taxon>Micromonosporales</taxon>
        <taxon>Micromonosporaceae</taxon>
        <taxon>Micromonospora</taxon>
    </lineage>
</organism>
<evidence type="ECO:0000256" key="2">
    <source>
        <dbReference type="ARBA" id="ARBA00022771"/>
    </source>
</evidence>
<accession>A0ABV8KHK7</accession>
<keyword evidence="2" id="KW-0863">Zinc-finger</keyword>
<comment type="caution">
    <text evidence="7">The sequence shown here is derived from an EMBL/GenBank/DDBJ whole genome shotgun (WGS) entry which is preliminary data.</text>
</comment>
<evidence type="ECO:0000256" key="3">
    <source>
        <dbReference type="ARBA" id="ARBA00022833"/>
    </source>
</evidence>
<dbReference type="InterPro" id="IPR000962">
    <property type="entry name" value="Znf_DskA_TraR"/>
</dbReference>
<name>A0ABV8KHK7_9ACTN</name>
<dbReference type="Gene3D" id="1.20.120.910">
    <property type="entry name" value="DksA, coiled-coil domain"/>
    <property type="match status" value="1"/>
</dbReference>
<feature type="zinc finger region" description="dksA C4-type" evidence="4">
    <location>
        <begin position="76"/>
        <end position="100"/>
    </location>
</feature>
<evidence type="ECO:0000313" key="7">
    <source>
        <dbReference type="EMBL" id="MFC4105578.1"/>
    </source>
</evidence>
<keyword evidence="1" id="KW-0479">Metal-binding</keyword>
<dbReference type="PANTHER" id="PTHR33823:SF4">
    <property type="entry name" value="GENERAL STRESS PROTEIN 16O"/>
    <property type="match status" value="1"/>
</dbReference>
<gene>
    <name evidence="7" type="ORF">ACFOX0_06455</name>
</gene>
<feature type="domain" description="Zinc finger DksA/TraR C4-type" evidence="6">
    <location>
        <begin position="71"/>
        <end position="104"/>
    </location>
</feature>
<dbReference type="PANTHER" id="PTHR33823">
    <property type="entry name" value="RNA POLYMERASE-BINDING TRANSCRIPTION FACTOR DKSA-RELATED"/>
    <property type="match status" value="1"/>
</dbReference>
<evidence type="ECO:0000313" key="8">
    <source>
        <dbReference type="Proteomes" id="UP001595868"/>
    </source>
</evidence>
<dbReference type="SUPFAM" id="SSF57716">
    <property type="entry name" value="Glucocorticoid receptor-like (DNA-binding domain)"/>
    <property type="match status" value="1"/>
</dbReference>
<dbReference type="Proteomes" id="UP001595868">
    <property type="component" value="Unassembled WGS sequence"/>
</dbReference>